<dbReference type="OrthoDB" id="10033533at2759"/>
<evidence type="ECO:0000313" key="3">
    <source>
        <dbReference type="EMBL" id="CAF0915178.1"/>
    </source>
</evidence>
<feature type="region of interest" description="Disordered" evidence="1">
    <location>
        <begin position="1"/>
        <end position="121"/>
    </location>
</feature>
<evidence type="ECO:0000313" key="2">
    <source>
        <dbReference type="EMBL" id="CAF0896168.1"/>
    </source>
</evidence>
<accession>A0A813ZBK8</accession>
<dbReference type="EMBL" id="CAJNOI010000041">
    <property type="protein sequence ID" value="CAF0915178.1"/>
    <property type="molecule type" value="Genomic_DNA"/>
</dbReference>
<protein>
    <submittedName>
        <fullName evidence="2">Uncharacterized protein</fullName>
    </submittedName>
</protein>
<dbReference type="EMBL" id="CAJNOM010000042">
    <property type="protein sequence ID" value="CAF0896168.1"/>
    <property type="molecule type" value="Genomic_DNA"/>
</dbReference>
<evidence type="ECO:0000256" key="1">
    <source>
        <dbReference type="SAM" id="MobiDB-lite"/>
    </source>
</evidence>
<feature type="compositionally biased region" description="Gly residues" evidence="1">
    <location>
        <begin position="105"/>
        <end position="121"/>
    </location>
</feature>
<reference evidence="2" key="1">
    <citation type="submission" date="2021-02" db="EMBL/GenBank/DDBJ databases">
        <authorList>
            <person name="Nowell W R."/>
        </authorList>
    </citation>
    <scope>NUCLEOTIDE SEQUENCE</scope>
</reference>
<proteinExistence type="predicted"/>
<dbReference type="AlphaFoldDB" id="A0A813ZBK8"/>
<feature type="compositionally biased region" description="Basic and acidic residues" evidence="1">
    <location>
        <begin position="8"/>
        <end position="22"/>
    </location>
</feature>
<keyword evidence="4" id="KW-1185">Reference proteome</keyword>
<gene>
    <name evidence="3" type="ORF">BJG266_LOCUS11219</name>
    <name evidence="2" type="ORF">QVE165_LOCUS9216</name>
</gene>
<dbReference type="Proteomes" id="UP000663877">
    <property type="component" value="Unassembled WGS sequence"/>
</dbReference>
<sequence>MSEGAHQLGDKQSNDKKPEDPSHPGMDPDPAERGKQLGHENAQGGQSVGTGGHGGVGHSGGNQPVGGKHASDASNCSEEQLHPGMNPDPAERGRQLGHENAHGGHSVGTGGHAPGGANMGK</sequence>
<organism evidence="2 4">
    <name type="scientific">Adineta steineri</name>
    <dbReference type="NCBI Taxonomy" id="433720"/>
    <lineage>
        <taxon>Eukaryota</taxon>
        <taxon>Metazoa</taxon>
        <taxon>Spiralia</taxon>
        <taxon>Gnathifera</taxon>
        <taxon>Rotifera</taxon>
        <taxon>Eurotatoria</taxon>
        <taxon>Bdelloidea</taxon>
        <taxon>Adinetida</taxon>
        <taxon>Adinetidae</taxon>
        <taxon>Adineta</taxon>
    </lineage>
</organism>
<comment type="caution">
    <text evidence="2">The sequence shown here is derived from an EMBL/GenBank/DDBJ whole genome shotgun (WGS) entry which is preliminary data.</text>
</comment>
<feature type="compositionally biased region" description="Gly residues" evidence="1">
    <location>
        <begin position="46"/>
        <end position="64"/>
    </location>
</feature>
<evidence type="ECO:0000313" key="4">
    <source>
        <dbReference type="Proteomes" id="UP000663832"/>
    </source>
</evidence>
<feature type="compositionally biased region" description="Basic and acidic residues" evidence="1">
    <location>
        <begin position="89"/>
        <end position="102"/>
    </location>
</feature>
<dbReference type="Proteomes" id="UP000663832">
    <property type="component" value="Unassembled WGS sequence"/>
</dbReference>
<name>A0A813ZBK8_9BILA</name>